<evidence type="ECO:0000313" key="1">
    <source>
        <dbReference type="EMBL" id="KAJ4977454.1"/>
    </source>
</evidence>
<evidence type="ECO:0000313" key="2">
    <source>
        <dbReference type="Proteomes" id="UP001141806"/>
    </source>
</evidence>
<keyword evidence="2" id="KW-1185">Reference proteome</keyword>
<dbReference type="OrthoDB" id="1934635at2759"/>
<gene>
    <name evidence="1" type="ORF">NE237_002560</name>
</gene>
<organism evidence="1 2">
    <name type="scientific">Protea cynaroides</name>
    <dbReference type="NCBI Taxonomy" id="273540"/>
    <lineage>
        <taxon>Eukaryota</taxon>
        <taxon>Viridiplantae</taxon>
        <taxon>Streptophyta</taxon>
        <taxon>Embryophyta</taxon>
        <taxon>Tracheophyta</taxon>
        <taxon>Spermatophyta</taxon>
        <taxon>Magnoliopsida</taxon>
        <taxon>Proteales</taxon>
        <taxon>Proteaceae</taxon>
        <taxon>Protea</taxon>
    </lineage>
</organism>
<dbReference type="EMBL" id="JAMYWD010000003">
    <property type="protein sequence ID" value="KAJ4977454.1"/>
    <property type="molecule type" value="Genomic_DNA"/>
</dbReference>
<name>A0A9Q0KWC6_9MAGN</name>
<proteinExistence type="predicted"/>
<sequence length="145" mass="16881">MKQILDSIQALSTRTIALEQRQPFTSQPPIINIEARGNYHHPPSAGSYNARRVPLRTNAYPPPPPHHPLSFEEDTRSYFDLDAGQPPRRQDDIHRVKMELKEYNGKLDPQVFIDWLNVVDDYFEWFEMSELRKIKLVKTKLTGPA</sequence>
<comment type="caution">
    <text evidence="1">The sequence shown here is derived from an EMBL/GenBank/DDBJ whole genome shotgun (WGS) entry which is preliminary data.</text>
</comment>
<accession>A0A9Q0KWC6</accession>
<dbReference type="AlphaFoldDB" id="A0A9Q0KWC6"/>
<protein>
    <submittedName>
        <fullName evidence="1">Uncharacterized protein</fullName>
    </submittedName>
</protein>
<reference evidence="1" key="1">
    <citation type="journal article" date="2023" name="Plant J.">
        <title>The genome of the king protea, Protea cynaroides.</title>
        <authorList>
            <person name="Chang J."/>
            <person name="Duong T.A."/>
            <person name="Schoeman C."/>
            <person name="Ma X."/>
            <person name="Roodt D."/>
            <person name="Barker N."/>
            <person name="Li Z."/>
            <person name="Van de Peer Y."/>
            <person name="Mizrachi E."/>
        </authorList>
    </citation>
    <scope>NUCLEOTIDE SEQUENCE</scope>
    <source>
        <tissue evidence="1">Young leaves</tissue>
    </source>
</reference>
<dbReference type="Proteomes" id="UP001141806">
    <property type="component" value="Unassembled WGS sequence"/>
</dbReference>